<evidence type="ECO:0000313" key="2">
    <source>
        <dbReference type="Proteomes" id="UP000229434"/>
    </source>
</evidence>
<reference evidence="1 2" key="1">
    <citation type="journal article" date="2017" name="MBio">
        <title>Type VI secretion-mediated competition in the bee gut microbiome.</title>
        <authorList>
            <person name="Steele M.I."/>
            <person name="Kwong W.K."/>
            <person name="Powell J.E."/>
            <person name="Whiteley M."/>
            <person name="Moran N.A."/>
        </authorList>
    </citation>
    <scope>NUCLEOTIDE SEQUENCE [LARGE SCALE GENOMIC DNA]</scope>
    <source>
        <strain evidence="1 2">Nev3CBA3</strain>
    </source>
</reference>
<protein>
    <submittedName>
        <fullName evidence="1">Uncharacterized protein</fullName>
    </submittedName>
</protein>
<dbReference type="Proteomes" id="UP000229434">
    <property type="component" value="Unassembled WGS sequence"/>
</dbReference>
<evidence type="ECO:0000313" key="1">
    <source>
        <dbReference type="EMBL" id="PIT53565.1"/>
    </source>
</evidence>
<proteinExistence type="predicted"/>
<name>A0A2N9XVH5_9NEIS</name>
<accession>A0A2N9XVH5</accession>
<dbReference type="AlphaFoldDB" id="A0A2N9XVH5"/>
<organism evidence="1 2">
    <name type="scientific">Snodgrassella alvi</name>
    <dbReference type="NCBI Taxonomy" id="1196083"/>
    <lineage>
        <taxon>Bacteria</taxon>
        <taxon>Pseudomonadati</taxon>
        <taxon>Pseudomonadota</taxon>
        <taxon>Betaproteobacteria</taxon>
        <taxon>Neisseriales</taxon>
        <taxon>Neisseriaceae</taxon>
        <taxon>Snodgrassella</taxon>
    </lineage>
</organism>
<dbReference type="EMBL" id="MEIS01000122">
    <property type="protein sequence ID" value="PIT53565.1"/>
    <property type="molecule type" value="Genomic_DNA"/>
</dbReference>
<sequence length="94" mass="9868">MVDDFDSGMVGLQPVRALVGGNQVDFVIPRAVLFDGTQYVAQGTEVLIAVAAGGIAAPIMPGQVVVFFGLPCWIAAIYPWQDEVNRGIVGVGVH</sequence>
<gene>
    <name evidence="1" type="ORF">BHC49_10380</name>
</gene>
<comment type="caution">
    <text evidence="1">The sequence shown here is derived from an EMBL/GenBank/DDBJ whole genome shotgun (WGS) entry which is preliminary data.</text>
</comment>